<dbReference type="SMR" id="A0A0J6W7N2"/>
<dbReference type="AlphaFoldDB" id="A0A0J6W7N2"/>
<keyword evidence="5" id="KW-1185">Reference proteome</keyword>
<gene>
    <name evidence="4" type="ORF">MCHLDSM_02432</name>
</gene>
<dbReference type="SUPFAM" id="SSF46689">
    <property type="entry name" value="Homeodomain-like"/>
    <property type="match status" value="1"/>
</dbReference>
<dbReference type="InterPro" id="IPR009057">
    <property type="entry name" value="Homeodomain-like_sf"/>
</dbReference>
<protein>
    <submittedName>
        <fullName evidence="4">Bacterial regulatory protein, tetR family</fullName>
    </submittedName>
</protein>
<accession>A0A0J6W7N2</accession>
<feature type="domain" description="HTH tetR-type" evidence="3">
    <location>
        <begin position="6"/>
        <end position="66"/>
    </location>
</feature>
<evidence type="ECO:0000259" key="3">
    <source>
        <dbReference type="PROSITE" id="PS50977"/>
    </source>
</evidence>
<evidence type="ECO:0000256" key="1">
    <source>
        <dbReference type="ARBA" id="ARBA00023125"/>
    </source>
</evidence>
<proteinExistence type="predicted"/>
<dbReference type="PROSITE" id="PS50977">
    <property type="entry name" value="HTH_TETR_2"/>
    <property type="match status" value="1"/>
</dbReference>
<dbReference type="Pfam" id="PF00440">
    <property type="entry name" value="TetR_N"/>
    <property type="match status" value="1"/>
</dbReference>
<reference evidence="4 5" key="1">
    <citation type="journal article" date="2015" name="Genome Biol. Evol.">
        <title>Characterization of Three Mycobacterium spp. with Potential Use in Bioremediation by Genome Sequencing and Comparative Genomics.</title>
        <authorList>
            <person name="Das S."/>
            <person name="Pettersson B.M."/>
            <person name="Behra P.R."/>
            <person name="Ramesh M."/>
            <person name="Dasgupta S."/>
            <person name="Bhattacharya A."/>
            <person name="Kirsebom L.A."/>
        </authorList>
    </citation>
    <scope>NUCLEOTIDE SEQUENCE [LARGE SCALE GENOMIC DNA]</scope>
    <source>
        <strain evidence="4 5">DSM 43826</strain>
    </source>
</reference>
<comment type="caution">
    <text evidence="4">The sequence shown here is derived from an EMBL/GenBank/DDBJ whole genome shotgun (WGS) entry which is preliminary data.</text>
</comment>
<dbReference type="PATRIC" id="fig|37916.4.peg.2351"/>
<dbReference type="EMBL" id="JYNL01000020">
    <property type="protein sequence ID" value="KMO78514.1"/>
    <property type="molecule type" value="Genomic_DNA"/>
</dbReference>
<dbReference type="STRING" id="37916.MCHLDSM_02432"/>
<evidence type="ECO:0000313" key="5">
    <source>
        <dbReference type="Proteomes" id="UP000036513"/>
    </source>
</evidence>
<dbReference type="Gene3D" id="1.10.357.10">
    <property type="entry name" value="Tetracycline Repressor, domain 2"/>
    <property type="match status" value="1"/>
</dbReference>
<name>A0A0J6W7N2_9MYCO</name>
<feature type="DNA-binding region" description="H-T-H motif" evidence="2">
    <location>
        <begin position="29"/>
        <end position="48"/>
    </location>
</feature>
<dbReference type="InterPro" id="IPR001647">
    <property type="entry name" value="HTH_TetR"/>
</dbReference>
<dbReference type="Proteomes" id="UP000036513">
    <property type="component" value="Unassembled WGS sequence"/>
</dbReference>
<dbReference type="RefSeq" id="WP_048470055.1">
    <property type="nucleotide sequence ID" value="NZ_JYNL01000020.1"/>
</dbReference>
<evidence type="ECO:0000256" key="2">
    <source>
        <dbReference type="PROSITE-ProRule" id="PRU00335"/>
    </source>
</evidence>
<dbReference type="GO" id="GO:0003677">
    <property type="term" value="F:DNA binding"/>
    <property type="evidence" value="ECO:0007669"/>
    <property type="project" value="UniProtKB-UniRule"/>
</dbReference>
<evidence type="ECO:0000313" key="4">
    <source>
        <dbReference type="EMBL" id="KMO78514.1"/>
    </source>
</evidence>
<sequence length="209" mass="22134">MPRPRVHDPDAVLDAVEALVARAGPQAVSIRAISAAVGVSNGALYHTFTSRGGLMGQAWLRAGRRFLAVQTALVDRALAGAGAAEAVAAAADAPVAFAEQSPEAAALLWSVRRDDVLADAPPDDIAAELRDLDRLLIALMVRLAVAMWDRKDAAAVDVITACIVDLPTALVLQRGRLRNPTAREHLHAAVRAVLDVGPPPEHRRQGRRP</sequence>
<keyword evidence="1 2" id="KW-0238">DNA-binding</keyword>
<organism evidence="4 5">
    <name type="scientific">Mycolicibacterium chlorophenolicum</name>
    <dbReference type="NCBI Taxonomy" id="37916"/>
    <lineage>
        <taxon>Bacteria</taxon>
        <taxon>Bacillati</taxon>
        <taxon>Actinomycetota</taxon>
        <taxon>Actinomycetes</taxon>
        <taxon>Mycobacteriales</taxon>
        <taxon>Mycobacteriaceae</taxon>
        <taxon>Mycolicibacterium</taxon>
    </lineage>
</organism>